<dbReference type="SUPFAM" id="SSF51316">
    <property type="entry name" value="Mss4-like"/>
    <property type="match status" value="2"/>
</dbReference>
<evidence type="ECO:0000256" key="3">
    <source>
        <dbReference type="ARBA" id="ARBA00022833"/>
    </source>
</evidence>
<keyword evidence="2" id="KW-0479">Metal-binding</keyword>
<evidence type="ECO:0000259" key="4">
    <source>
        <dbReference type="PROSITE" id="PS51891"/>
    </source>
</evidence>
<dbReference type="Pfam" id="PF04828">
    <property type="entry name" value="GFA"/>
    <property type="match status" value="1"/>
</dbReference>
<dbReference type="InterPro" id="IPR006913">
    <property type="entry name" value="CENP-V/GFA"/>
</dbReference>
<reference evidence="5" key="1">
    <citation type="submission" date="2022-11" db="EMBL/GenBank/DDBJ databases">
        <authorList>
            <person name="Scott C."/>
            <person name="Bruce N."/>
        </authorList>
    </citation>
    <scope>NUCLEOTIDE SEQUENCE</scope>
</reference>
<dbReference type="AlphaFoldDB" id="A0A9P1M738"/>
<gene>
    <name evidence="5" type="ORF">PPNO1_LOCUS527</name>
</gene>
<keyword evidence="3" id="KW-0862">Zinc</keyword>
<evidence type="ECO:0000256" key="1">
    <source>
        <dbReference type="ARBA" id="ARBA00005495"/>
    </source>
</evidence>
<accession>A0A9P1M738</accession>
<dbReference type="Proteomes" id="UP000838763">
    <property type="component" value="Unassembled WGS sequence"/>
</dbReference>
<evidence type="ECO:0000313" key="6">
    <source>
        <dbReference type="Proteomes" id="UP000838763"/>
    </source>
</evidence>
<dbReference type="GO" id="GO:0016846">
    <property type="term" value="F:carbon-sulfur lyase activity"/>
    <property type="evidence" value="ECO:0007669"/>
    <property type="project" value="InterPro"/>
</dbReference>
<protein>
    <recommendedName>
        <fullName evidence="4">CENP-V/GFA domain-containing protein</fullName>
    </recommendedName>
</protein>
<name>A0A9P1M738_9PEZI</name>
<feature type="domain" description="CENP-V/GFA" evidence="4">
    <location>
        <begin position="149"/>
        <end position="263"/>
    </location>
</feature>
<dbReference type="PANTHER" id="PTHR28620:SF1">
    <property type="entry name" value="CENP-V_GFA DOMAIN-CONTAINING PROTEIN"/>
    <property type="match status" value="1"/>
</dbReference>
<dbReference type="GO" id="GO:0046872">
    <property type="term" value="F:metal ion binding"/>
    <property type="evidence" value="ECO:0007669"/>
    <property type="project" value="UniProtKB-KW"/>
</dbReference>
<dbReference type="EMBL" id="CALLCH030000001">
    <property type="protein sequence ID" value="CAI4210727.1"/>
    <property type="molecule type" value="Genomic_DNA"/>
</dbReference>
<comment type="caution">
    <text evidence="5">The sequence shown here is derived from an EMBL/GenBank/DDBJ whole genome shotgun (WGS) entry which is preliminary data.</text>
</comment>
<feature type="domain" description="CENP-V/GFA" evidence="4">
    <location>
        <begin position="12"/>
        <end position="126"/>
    </location>
</feature>
<dbReference type="OrthoDB" id="2993351at2759"/>
<proteinExistence type="inferred from homology"/>
<comment type="similarity">
    <text evidence="1">Belongs to the Gfa family.</text>
</comment>
<dbReference type="InterPro" id="IPR052355">
    <property type="entry name" value="CENP-V-like"/>
</dbReference>
<sequence length="287" mass="31243">MASDAQAPTKTYRGNCHCGAFVYEATIPEIKSVMECGCSICFKKAYLLLFTPAATVNIVKGDLESLTTYQFANKKIDHMFCPKCGVAVIGKGDTPNGLLYALNARCIQGLDTAALTKIPAGGDKTEPQRVTPVYSGPNPSAQVEGSLDYYGSCHCGDVTFVMRSKKSTETMSAVARLLESLNYGVDWIYPELKEVVVQGGDSITNYNFSWGIINKSFCKKCGVLIGSKFRDLTQDEVDGLGEAAKAFYLRANNLQPVNLRALDNFTLDGLDIKIVDGTKFGRDYVEP</sequence>
<dbReference type="PROSITE" id="PS51891">
    <property type="entry name" value="CENP_V_GFA"/>
    <property type="match status" value="2"/>
</dbReference>
<dbReference type="Gene3D" id="2.170.150.70">
    <property type="match status" value="2"/>
</dbReference>
<dbReference type="InterPro" id="IPR011057">
    <property type="entry name" value="Mss4-like_sf"/>
</dbReference>
<organism evidence="5 6">
    <name type="scientific">Parascedosporium putredinis</name>
    <dbReference type="NCBI Taxonomy" id="1442378"/>
    <lineage>
        <taxon>Eukaryota</taxon>
        <taxon>Fungi</taxon>
        <taxon>Dikarya</taxon>
        <taxon>Ascomycota</taxon>
        <taxon>Pezizomycotina</taxon>
        <taxon>Sordariomycetes</taxon>
        <taxon>Hypocreomycetidae</taxon>
        <taxon>Microascales</taxon>
        <taxon>Microascaceae</taxon>
        <taxon>Parascedosporium</taxon>
    </lineage>
</organism>
<dbReference type="PANTHER" id="PTHR28620">
    <property type="entry name" value="CENTROMERE PROTEIN V"/>
    <property type="match status" value="1"/>
</dbReference>
<evidence type="ECO:0000256" key="2">
    <source>
        <dbReference type="ARBA" id="ARBA00022723"/>
    </source>
</evidence>
<keyword evidence="6" id="KW-1185">Reference proteome</keyword>
<evidence type="ECO:0000313" key="5">
    <source>
        <dbReference type="EMBL" id="CAI4210727.1"/>
    </source>
</evidence>